<dbReference type="AlphaFoldDB" id="A0A2P2QD54"/>
<keyword evidence="1" id="KW-0812">Transmembrane</keyword>
<accession>A0A2P2QD54</accession>
<sequence length="44" mass="5185">MQFVGLGSVTCYKPYYLLLGLLLFPFYQKKFERDILPIIDNLTL</sequence>
<proteinExistence type="predicted"/>
<organism evidence="2">
    <name type="scientific">Rhizophora mucronata</name>
    <name type="common">Asiatic mangrove</name>
    <dbReference type="NCBI Taxonomy" id="61149"/>
    <lineage>
        <taxon>Eukaryota</taxon>
        <taxon>Viridiplantae</taxon>
        <taxon>Streptophyta</taxon>
        <taxon>Embryophyta</taxon>
        <taxon>Tracheophyta</taxon>
        <taxon>Spermatophyta</taxon>
        <taxon>Magnoliopsida</taxon>
        <taxon>eudicotyledons</taxon>
        <taxon>Gunneridae</taxon>
        <taxon>Pentapetalae</taxon>
        <taxon>rosids</taxon>
        <taxon>fabids</taxon>
        <taxon>Malpighiales</taxon>
        <taxon>Rhizophoraceae</taxon>
        <taxon>Rhizophora</taxon>
    </lineage>
</organism>
<evidence type="ECO:0000313" key="2">
    <source>
        <dbReference type="EMBL" id="MBX64911.1"/>
    </source>
</evidence>
<dbReference type="EMBL" id="GGEC01084427">
    <property type="protein sequence ID" value="MBX64911.1"/>
    <property type="molecule type" value="Transcribed_RNA"/>
</dbReference>
<name>A0A2P2QD54_RHIMU</name>
<evidence type="ECO:0000256" key="1">
    <source>
        <dbReference type="SAM" id="Phobius"/>
    </source>
</evidence>
<keyword evidence="1" id="KW-0472">Membrane</keyword>
<keyword evidence="1" id="KW-1133">Transmembrane helix</keyword>
<feature type="transmembrane region" description="Helical" evidence="1">
    <location>
        <begin position="6"/>
        <end position="27"/>
    </location>
</feature>
<protein>
    <submittedName>
        <fullName evidence="2">Uncharacterized protein</fullName>
    </submittedName>
</protein>
<reference evidence="2" key="1">
    <citation type="submission" date="2018-02" db="EMBL/GenBank/DDBJ databases">
        <title>Rhizophora mucronata_Transcriptome.</title>
        <authorList>
            <person name="Meera S.P."/>
            <person name="Sreeshan A."/>
            <person name="Augustine A."/>
        </authorList>
    </citation>
    <scope>NUCLEOTIDE SEQUENCE</scope>
    <source>
        <tissue evidence="2">Leaf</tissue>
    </source>
</reference>